<dbReference type="PANTHER" id="PTHR32309">
    <property type="entry name" value="TYROSINE-PROTEIN KINASE"/>
    <property type="match status" value="1"/>
</dbReference>
<dbReference type="RefSeq" id="WP_377046410.1">
    <property type="nucleotide sequence ID" value="NZ_JBHLUN010000017.1"/>
</dbReference>
<feature type="compositionally biased region" description="Low complexity" evidence="1">
    <location>
        <begin position="313"/>
        <end position="322"/>
    </location>
</feature>
<evidence type="ECO:0000313" key="3">
    <source>
        <dbReference type="EMBL" id="MFC0410654.1"/>
    </source>
</evidence>
<evidence type="ECO:0000256" key="2">
    <source>
        <dbReference type="SAM" id="Phobius"/>
    </source>
</evidence>
<evidence type="ECO:0000313" key="4">
    <source>
        <dbReference type="Proteomes" id="UP001589865"/>
    </source>
</evidence>
<dbReference type="InterPro" id="IPR050445">
    <property type="entry name" value="Bact_polysacc_biosynth/exp"/>
</dbReference>
<dbReference type="PANTHER" id="PTHR32309:SF13">
    <property type="entry name" value="FERRIC ENTEROBACTIN TRANSPORT PROTEIN FEPE"/>
    <property type="match status" value="1"/>
</dbReference>
<keyword evidence="2" id="KW-0472">Membrane</keyword>
<proteinExistence type="predicted"/>
<sequence>MKLSPRISPFDATGTLEGSVLTAPLPRARPRFRRLLRSYRNLLLFVVLPMVVASAYYLLIAAPQYQSETTFVVRSYSGNANKAAGLGSMLAGAGFSSSSEDSTAVRDFLESRDALDELRSKVNVVEIWRRPEADWDPVARLWYSDPPAETLLKYYNRMVTPSLDSTSGTVTLSVKAFRPEDAQLIAETLLEEAEALVNRLGTRGRENTLEVARNEVTRAEQRVVSSREALTSFRVRERAVDPTTEARNSLQIVGQLESSLSEARAEYAEKSAYLRPDNPLLRNVQNRISALESQVATERQRMTGGQVPGQGPGQASAQAGGGQAPLAIPQQLASYERLMLESTFADRQLASATASLEAARVDALRQQLFLARITQPLVAEKAEYPRAGFILGSLFAVLLVAYAMGWLVSAGVKEHAS</sequence>
<feature type="region of interest" description="Disordered" evidence="1">
    <location>
        <begin position="293"/>
        <end position="322"/>
    </location>
</feature>
<accession>A0ABV6JYD9</accession>
<evidence type="ECO:0000256" key="1">
    <source>
        <dbReference type="SAM" id="MobiDB-lite"/>
    </source>
</evidence>
<dbReference type="EMBL" id="JBHLUN010000017">
    <property type="protein sequence ID" value="MFC0410654.1"/>
    <property type="molecule type" value="Genomic_DNA"/>
</dbReference>
<gene>
    <name evidence="3" type="ORF">ACFFGY_20585</name>
</gene>
<name>A0ABV6JYD9_9PROT</name>
<keyword evidence="2" id="KW-1133">Transmembrane helix</keyword>
<feature type="transmembrane region" description="Helical" evidence="2">
    <location>
        <begin position="39"/>
        <end position="59"/>
    </location>
</feature>
<reference evidence="3 4" key="1">
    <citation type="submission" date="2024-09" db="EMBL/GenBank/DDBJ databases">
        <authorList>
            <person name="Sun Q."/>
            <person name="Mori K."/>
        </authorList>
    </citation>
    <scope>NUCLEOTIDE SEQUENCE [LARGE SCALE GENOMIC DNA]</scope>
    <source>
        <strain evidence="3 4">TBRC 5777</strain>
    </source>
</reference>
<keyword evidence="4" id="KW-1185">Reference proteome</keyword>
<feature type="transmembrane region" description="Helical" evidence="2">
    <location>
        <begin position="387"/>
        <end position="408"/>
    </location>
</feature>
<organism evidence="3 4">
    <name type="scientific">Roseomonas elaeocarpi</name>
    <dbReference type="NCBI Taxonomy" id="907779"/>
    <lineage>
        <taxon>Bacteria</taxon>
        <taxon>Pseudomonadati</taxon>
        <taxon>Pseudomonadota</taxon>
        <taxon>Alphaproteobacteria</taxon>
        <taxon>Acetobacterales</taxon>
        <taxon>Roseomonadaceae</taxon>
        <taxon>Roseomonas</taxon>
    </lineage>
</organism>
<comment type="caution">
    <text evidence="3">The sequence shown here is derived from an EMBL/GenBank/DDBJ whole genome shotgun (WGS) entry which is preliminary data.</text>
</comment>
<dbReference type="Proteomes" id="UP001589865">
    <property type="component" value="Unassembled WGS sequence"/>
</dbReference>
<protein>
    <submittedName>
        <fullName evidence="3">Capsule biosynthesis protein</fullName>
    </submittedName>
</protein>
<keyword evidence="2" id="KW-0812">Transmembrane</keyword>